<comment type="similarity">
    <text evidence="10">Belongs to the MurCDEF family. MurF subfamily.</text>
</comment>
<dbReference type="EC" id="6.3.2.10" evidence="10 11"/>
<dbReference type="Gene3D" id="3.90.190.20">
    <property type="entry name" value="Mur ligase, C-terminal domain"/>
    <property type="match status" value="1"/>
</dbReference>
<feature type="domain" description="Mur ligase N-terminal catalytic" evidence="12">
    <location>
        <begin position="14"/>
        <end position="61"/>
    </location>
</feature>
<evidence type="ECO:0000256" key="1">
    <source>
        <dbReference type="ARBA" id="ARBA00022490"/>
    </source>
</evidence>
<name>A0A921LD85_9BACT</name>
<gene>
    <name evidence="10" type="primary">murF</name>
    <name evidence="15" type="ORF">K8W02_11140</name>
</gene>
<evidence type="ECO:0000256" key="3">
    <source>
        <dbReference type="ARBA" id="ARBA00022618"/>
    </source>
</evidence>
<evidence type="ECO:0000256" key="7">
    <source>
        <dbReference type="ARBA" id="ARBA00022984"/>
    </source>
</evidence>
<dbReference type="EMBL" id="DYVX01000089">
    <property type="protein sequence ID" value="HJF92918.1"/>
    <property type="molecule type" value="Genomic_DNA"/>
</dbReference>
<keyword evidence="5 10" id="KW-0067">ATP-binding</keyword>
<dbReference type="GO" id="GO:0071555">
    <property type="term" value="P:cell wall organization"/>
    <property type="evidence" value="ECO:0007669"/>
    <property type="project" value="UniProtKB-KW"/>
</dbReference>
<keyword evidence="7 10" id="KW-0573">Peptidoglycan synthesis</keyword>
<comment type="catalytic activity">
    <reaction evidence="10 11">
        <text>D-alanyl-D-alanine + UDP-N-acetyl-alpha-D-muramoyl-L-alanyl-gamma-D-glutamyl-meso-2,6-diaminopimelate + ATP = UDP-N-acetyl-alpha-D-muramoyl-L-alanyl-gamma-D-glutamyl-meso-2,6-diaminopimeloyl-D-alanyl-D-alanine + ADP + phosphate + H(+)</text>
        <dbReference type="Rhea" id="RHEA:28374"/>
        <dbReference type="ChEBI" id="CHEBI:15378"/>
        <dbReference type="ChEBI" id="CHEBI:30616"/>
        <dbReference type="ChEBI" id="CHEBI:43474"/>
        <dbReference type="ChEBI" id="CHEBI:57822"/>
        <dbReference type="ChEBI" id="CHEBI:61386"/>
        <dbReference type="ChEBI" id="CHEBI:83905"/>
        <dbReference type="ChEBI" id="CHEBI:456216"/>
        <dbReference type="EC" id="6.3.2.10"/>
    </reaction>
</comment>
<dbReference type="InterPro" id="IPR004101">
    <property type="entry name" value="Mur_ligase_C"/>
</dbReference>
<feature type="domain" description="Mur ligase C-terminal" evidence="13">
    <location>
        <begin position="307"/>
        <end position="420"/>
    </location>
</feature>
<dbReference type="GO" id="GO:0005737">
    <property type="term" value="C:cytoplasm"/>
    <property type="evidence" value="ECO:0007669"/>
    <property type="project" value="UniProtKB-SubCell"/>
</dbReference>
<dbReference type="InterPro" id="IPR013221">
    <property type="entry name" value="Mur_ligase_cen"/>
</dbReference>
<dbReference type="AlphaFoldDB" id="A0A921LD85"/>
<dbReference type="SUPFAM" id="SSF53244">
    <property type="entry name" value="MurD-like peptide ligases, peptide-binding domain"/>
    <property type="match status" value="1"/>
</dbReference>
<feature type="binding site" evidence="10">
    <location>
        <begin position="99"/>
        <end position="105"/>
    </location>
    <ligand>
        <name>ATP</name>
        <dbReference type="ChEBI" id="CHEBI:30616"/>
    </ligand>
</feature>
<proteinExistence type="inferred from homology"/>
<sequence>MEISTLYQIFCRCNGVTTDSRRCPEGSLFIALKGENFNGNAFAAKALESGCAYAVIDEAKYLVPGDDRYLLTDDCLLTLQRLARHHRRQLGTRIIGITGTNGKTTTKELIAAVLSRRYRLLYTEGNLNNHIGVPLTLLRLKPEHELAVVEMGASHPGDIRELVEIAEPDMGLITNVGKAHLEGFGSFEGVMRTKGELYDWLRTLPAPVVFLHADNPYLTKMAAGLPHVTYGEGADNDICGRLTGCSPFLAFEWKKRGETETHRVQTQLIGSYNLPNALAAVTLGTYFDVDAALIDQALTEYAPQNNRSQLKRTADNTLIIDAYNANPTSMTASLANFRQMEAAHKVAILGDMRELGADSAEEHQKIVDYLEECGFERVILVGGQFAATRHSYETYADAPALIEALKQQKPAGKTILIKGSNGVRLSSIVEYL</sequence>
<dbReference type="GO" id="GO:0008360">
    <property type="term" value="P:regulation of cell shape"/>
    <property type="evidence" value="ECO:0007669"/>
    <property type="project" value="UniProtKB-KW"/>
</dbReference>
<dbReference type="GO" id="GO:0009252">
    <property type="term" value="P:peptidoglycan biosynthetic process"/>
    <property type="evidence" value="ECO:0007669"/>
    <property type="project" value="UniProtKB-UniRule"/>
</dbReference>
<evidence type="ECO:0000259" key="14">
    <source>
        <dbReference type="Pfam" id="PF08245"/>
    </source>
</evidence>
<keyword evidence="6 10" id="KW-0133">Cell shape</keyword>
<dbReference type="PANTHER" id="PTHR43024">
    <property type="entry name" value="UDP-N-ACETYLMURAMOYL-TRIPEPTIDE--D-ALANYL-D-ALANINE LIGASE"/>
    <property type="match status" value="1"/>
</dbReference>
<dbReference type="InterPro" id="IPR036615">
    <property type="entry name" value="Mur_ligase_C_dom_sf"/>
</dbReference>
<evidence type="ECO:0000256" key="5">
    <source>
        <dbReference type="ARBA" id="ARBA00022840"/>
    </source>
</evidence>
<feature type="domain" description="Mur ligase central" evidence="14">
    <location>
        <begin position="97"/>
        <end position="283"/>
    </location>
</feature>
<dbReference type="InterPro" id="IPR036565">
    <property type="entry name" value="Mur-like_cat_sf"/>
</dbReference>
<dbReference type="SUPFAM" id="SSF63418">
    <property type="entry name" value="MurE/MurF N-terminal domain"/>
    <property type="match status" value="1"/>
</dbReference>
<comment type="pathway">
    <text evidence="10 11">Cell wall biogenesis; peptidoglycan biosynthesis.</text>
</comment>
<evidence type="ECO:0000256" key="2">
    <source>
        <dbReference type="ARBA" id="ARBA00022598"/>
    </source>
</evidence>
<evidence type="ECO:0000259" key="12">
    <source>
        <dbReference type="Pfam" id="PF01225"/>
    </source>
</evidence>
<dbReference type="Pfam" id="PF08245">
    <property type="entry name" value="Mur_ligase_M"/>
    <property type="match status" value="1"/>
</dbReference>
<protein>
    <recommendedName>
        <fullName evidence="10 11">UDP-N-acetylmuramoyl-tripeptide--D-alanyl-D-alanine ligase</fullName>
        <ecNumber evidence="10 11">6.3.2.10</ecNumber>
    </recommendedName>
    <alternativeName>
        <fullName evidence="10">D-alanyl-D-alanine-adding enzyme</fullName>
    </alternativeName>
</protein>
<dbReference type="InterPro" id="IPR051046">
    <property type="entry name" value="MurCDEF_CellWall_CoF430Synth"/>
</dbReference>
<dbReference type="Gene3D" id="3.40.1190.10">
    <property type="entry name" value="Mur-like, catalytic domain"/>
    <property type="match status" value="1"/>
</dbReference>
<keyword evidence="9 10" id="KW-0961">Cell wall biogenesis/degradation</keyword>
<comment type="function">
    <text evidence="10 11">Involved in cell wall formation. Catalyzes the final step in the synthesis of UDP-N-acetylmuramoyl-pentapeptide, the precursor of murein.</text>
</comment>
<accession>A0A921LD85</accession>
<evidence type="ECO:0000256" key="8">
    <source>
        <dbReference type="ARBA" id="ARBA00023306"/>
    </source>
</evidence>
<dbReference type="PANTHER" id="PTHR43024:SF1">
    <property type="entry name" value="UDP-N-ACETYLMURAMOYL-TRIPEPTIDE--D-ALANYL-D-ALANINE LIGASE"/>
    <property type="match status" value="1"/>
</dbReference>
<dbReference type="InterPro" id="IPR035911">
    <property type="entry name" value="MurE/MurF_N"/>
</dbReference>
<dbReference type="Proteomes" id="UP000717835">
    <property type="component" value="Unassembled WGS sequence"/>
</dbReference>
<reference evidence="15" key="1">
    <citation type="journal article" date="2021" name="PeerJ">
        <title>Extensive microbial diversity within the chicken gut microbiome revealed by metagenomics and culture.</title>
        <authorList>
            <person name="Gilroy R."/>
            <person name="Ravi A."/>
            <person name="Getino M."/>
            <person name="Pursley I."/>
            <person name="Horton D.L."/>
            <person name="Alikhan N.F."/>
            <person name="Baker D."/>
            <person name="Gharbi K."/>
            <person name="Hall N."/>
            <person name="Watson M."/>
            <person name="Adriaenssens E.M."/>
            <person name="Foster-Nyarko E."/>
            <person name="Jarju S."/>
            <person name="Secka A."/>
            <person name="Antonio M."/>
            <person name="Oren A."/>
            <person name="Chaudhuri R.R."/>
            <person name="La Ragione R."/>
            <person name="Hildebrand F."/>
            <person name="Pallen M.J."/>
        </authorList>
    </citation>
    <scope>NUCLEOTIDE SEQUENCE</scope>
    <source>
        <strain evidence="15">CHK55-1828</strain>
    </source>
</reference>
<dbReference type="GO" id="GO:0051301">
    <property type="term" value="P:cell division"/>
    <property type="evidence" value="ECO:0007669"/>
    <property type="project" value="UniProtKB-KW"/>
</dbReference>
<dbReference type="InterPro" id="IPR000713">
    <property type="entry name" value="Mur_ligase_N"/>
</dbReference>
<dbReference type="GO" id="GO:0005524">
    <property type="term" value="F:ATP binding"/>
    <property type="evidence" value="ECO:0007669"/>
    <property type="project" value="UniProtKB-UniRule"/>
</dbReference>
<keyword evidence="1 10" id="KW-0963">Cytoplasm</keyword>
<keyword evidence="4 10" id="KW-0547">Nucleotide-binding</keyword>
<dbReference type="Pfam" id="PF01225">
    <property type="entry name" value="Mur_ligase"/>
    <property type="match status" value="1"/>
</dbReference>
<dbReference type="NCBIfam" id="TIGR01143">
    <property type="entry name" value="murF"/>
    <property type="match status" value="1"/>
</dbReference>
<evidence type="ECO:0000313" key="16">
    <source>
        <dbReference type="Proteomes" id="UP000717835"/>
    </source>
</evidence>
<dbReference type="Gene3D" id="3.40.1390.10">
    <property type="entry name" value="MurE/MurF, N-terminal domain"/>
    <property type="match status" value="1"/>
</dbReference>
<evidence type="ECO:0000259" key="13">
    <source>
        <dbReference type="Pfam" id="PF02875"/>
    </source>
</evidence>
<dbReference type="SUPFAM" id="SSF53623">
    <property type="entry name" value="MurD-like peptide ligases, catalytic domain"/>
    <property type="match status" value="1"/>
</dbReference>
<evidence type="ECO:0000256" key="6">
    <source>
        <dbReference type="ARBA" id="ARBA00022960"/>
    </source>
</evidence>
<dbReference type="HAMAP" id="MF_02019">
    <property type="entry name" value="MurF"/>
    <property type="match status" value="1"/>
</dbReference>
<dbReference type="RefSeq" id="WP_276828814.1">
    <property type="nucleotide sequence ID" value="NZ_DYVX01000089.1"/>
</dbReference>
<dbReference type="Pfam" id="PF02875">
    <property type="entry name" value="Mur_ligase_C"/>
    <property type="match status" value="1"/>
</dbReference>
<comment type="caution">
    <text evidence="15">The sequence shown here is derived from an EMBL/GenBank/DDBJ whole genome shotgun (WGS) entry which is preliminary data.</text>
</comment>
<organism evidence="15 16">
    <name type="scientific">Mediterranea massiliensis</name>
    <dbReference type="NCBI Taxonomy" id="1841865"/>
    <lineage>
        <taxon>Bacteria</taxon>
        <taxon>Pseudomonadati</taxon>
        <taxon>Bacteroidota</taxon>
        <taxon>Bacteroidia</taxon>
        <taxon>Bacteroidales</taxon>
        <taxon>Bacteroidaceae</taxon>
        <taxon>Mediterranea</taxon>
    </lineage>
</organism>
<evidence type="ECO:0000256" key="11">
    <source>
        <dbReference type="RuleBase" id="RU004136"/>
    </source>
</evidence>
<evidence type="ECO:0000256" key="4">
    <source>
        <dbReference type="ARBA" id="ARBA00022741"/>
    </source>
</evidence>
<evidence type="ECO:0000256" key="10">
    <source>
        <dbReference type="HAMAP-Rule" id="MF_02019"/>
    </source>
</evidence>
<comment type="subcellular location">
    <subcellularLocation>
        <location evidence="10 11">Cytoplasm</location>
    </subcellularLocation>
</comment>
<keyword evidence="2 10" id="KW-0436">Ligase</keyword>
<dbReference type="GO" id="GO:0047480">
    <property type="term" value="F:UDP-N-acetylmuramoyl-tripeptide-D-alanyl-D-alanine ligase activity"/>
    <property type="evidence" value="ECO:0007669"/>
    <property type="project" value="UniProtKB-UniRule"/>
</dbReference>
<evidence type="ECO:0000256" key="9">
    <source>
        <dbReference type="ARBA" id="ARBA00023316"/>
    </source>
</evidence>
<reference evidence="15" key="2">
    <citation type="submission" date="2021-09" db="EMBL/GenBank/DDBJ databases">
        <authorList>
            <person name="Gilroy R."/>
        </authorList>
    </citation>
    <scope>NUCLEOTIDE SEQUENCE</scope>
    <source>
        <strain evidence="15">CHK55-1828</strain>
    </source>
</reference>
<keyword evidence="3 10" id="KW-0132">Cell division</keyword>
<evidence type="ECO:0000313" key="15">
    <source>
        <dbReference type="EMBL" id="HJF92918.1"/>
    </source>
</evidence>
<dbReference type="InterPro" id="IPR005863">
    <property type="entry name" value="UDP-N-AcMur_synth"/>
</dbReference>
<keyword evidence="8 10" id="KW-0131">Cell cycle</keyword>